<name>A0ABY6NJ16_RALSL</name>
<proteinExistence type="predicted"/>
<gene>
    <name evidence="2" type="ORF">LH706_25350</name>
</gene>
<dbReference type="InterPro" id="IPR038314">
    <property type="entry name" value="T6SS_sf"/>
</dbReference>
<feature type="region of interest" description="Disordered" evidence="1">
    <location>
        <begin position="63"/>
        <end position="114"/>
    </location>
</feature>
<dbReference type="EMBL" id="CP085044">
    <property type="protein sequence ID" value="UZF17290.1"/>
    <property type="molecule type" value="Genomic_DNA"/>
</dbReference>
<dbReference type="InterPro" id="IPR032032">
    <property type="entry name" value="Tai4"/>
</dbReference>
<reference evidence="2" key="1">
    <citation type="submission" date="2021-10" db="EMBL/GenBank/DDBJ databases">
        <title>Complete genome sequences of five Ralstonia solancearum strains isolated from sunflower.</title>
        <authorList>
            <person name="She X."/>
            <person name="He Z."/>
        </authorList>
    </citation>
    <scope>NUCLEOTIDE SEQUENCE</scope>
    <source>
        <strain evidence="2">RS638</strain>
    </source>
</reference>
<accession>A0ABY6NJ16</accession>
<sequence>MLARNYADLLADADIRERRFGLLKCLDRYHSRELGALARQLGSHPGAQQSIVPGAGVERRVQPISGAHGKPRASACPPRPEPVAPSTRVHSPRLRAPDAAPLRPAPTKAALQRG</sequence>
<protein>
    <submittedName>
        <fullName evidence="2">Type VI secretion system amidase immunity protein Tai4</fullName>
    </submittedName>
</protein>
<organism evidence="2">
    <name type="scientific">Ralstonia solanacearum</name>
    <name type="common">Pseudomonas solanacearum</name>
    <dbReference type="NCBI Taxonomy" id="305"/>
    <lineage>
        <taxon>Bacteria</taxon>
        <taxon>Pseudomonadati</taxon>
        <taxon>Pseudomonadota</taxon>
        <taxon>Betaproteobacteria</taxon>
        <taxon>Burkholderiales</taxon>
        <taxon>Burkholderiaceae</taxon>
        <taxon>Ralstonia</taxon>
        <taxon>Ralstonia solanacearum species complex</taxon>
    </lineage>
</organism>
<evidence type="ECO:0000256" key="1">
    <source>
        <dbReference type="SAM" id="MobiDB-lite"/>
    </source>
</evidence>
<evidence type="ECO:0000313" key="2">
    <source>
        <dbReference type="EMBL" id="UZF17290.1"/>
    </source>
</evidence>
<dbReference type="Gene3D" id="1.20.120.1620">
    <property type="match status" value="1"/>
</dbReference>
<keyword evidence="2" id="KW-0614">Plasmid</keyword>
<feature type="compositionally biased region" description="Low complexity" evidence="1">
    <location>
        <begin position="97"/>
        <end position="106"/>
    </location>
</feature>
<geneLocation type="plasmid" evidence="2">
    <name>p1</name>
</geneLocation>
<dbReference type="Pfam" id="PF16695">
    <property type="entry name" value="Tai4"/>
    <property type="match status" value="1"/>
</dbReference>